<keyword evidence="3" id="KW-1185">Reference proteome</keyword>
<dbReference type="PANTHER" id="PTHR43737">
    <property type="entry name" value="BLL7424 PROTEIN"/>
    <property type="match status" value="1"/>
</dbReference>
<dbReference type="Pfam" id="PF07394">
    <property type="entry name" value="DUF1501"/>
    <property type="match status" value="1"/>
</dbReference>
<sequence length="2723" mass="302041">MILVALASQLIIATLTSASIFFDPIAVKHSCVNEDGSTLTPGVPVHLANIDTSSLEQTILLKPIRPTTVISGNDGFGVTSMCVFHRWTMPLEDKQNKKGYYYALGRSLPLIPADTYGNYTGSVGDWTRPPGRASQQVEYVCGEASNSGSNFVAGEYLCEVTLPATSKRNASDPTKTIYVNLPYFLTYYERRMTVRNEISRFLQKNTFGPTAAELDDLEAKFLELQGGGGSGDGNSSTTATLSHAEAMAKLQLDWVVSQMDPSNFASGEFSSLRRYWRSRLNPRKGETYRIGESGPHPCEKHSRWRKFAFTNADVQNSKSLRWGTIEIGGSYQTQKGHRVTVQTVTYVGTPSSNSPHAPSLAPVSTVVPSVAPNMAPDGVSSSTRALEVTSSPLAPTPSISSAPTSSNILVLGDMEGSREQVLNQFLGTCARSLMNATENPELVYSGAASLKLLGGRTCFFYRPIAPTCGTGRITEPIQAGDIFRVSLKVRVEANDQVFQMYTGHYHQNKGDLKWTLPMDDSHMISRTLIPIKNEWVTIEALHKVGDDWKYRGTLLEPKLCNHYHLRFRVPDSGASFFVDDVRMSKITSGSSSESTSNTTSTTDLSVPTSGFIANPNFEYSYQYWTYSSTAATLRKDPDLNKDVMFLKRGSVLTQNIFKNVIPGKLYRFSFLTKIENADSINMIIVIRVKFINNDVINGPCNKAICNLYIRPLNRKIDRLLDGGWQEVVTEQFMIANFTEWNGSVEIITFQLTAKDLNATGGYSIAGFKELDYDYTYAPSTSFAPSSHPTNLEQEQIAYIVSYAGKVRTVIKYPFQIDSTGEVLAMNGTEEYQLCEVDEVEGRKAEFPNRMNFFIGGSCRSIRHGNPTVSLDPNFINMTDLHLLDLSDHNVTTVSPINSEQTFGGDWLLKTPVQDEVCATFPSPYDNDYRGADPTNPNDIPSRFVPDKPVFAKLPDGTYALFDSRLILHDNTPENPVIDGGGNSVLRSTLRANREGLKVMKYPWAEQYYVYNDHNIALCSNEMPNFLNQDNCVLSYEENACVKEYKTSTNTLVDVVAVITFDDTTLASLYNASLASYNETSGSVQLKYIYAVDNLRWDDSILNSNVTLLPCAPRNTVSRWIPRPDLGASDCTNNLTNRSNVAFIQALESSNDENPYIRDLFLWDDNDEDGCDEVDYGQYGMLVMTEKEGCWENVHPDLLSIYDFTAYDSVHPVSSTNTSYISNWTAIGIMQYPDNHPMSYFDDLKSNLRNIVPVARYSYASTYRVNQGARYGDSIILDQFADQMKLNMNPLMLGALARDIAKVTLVNKIQSNRGGGTLVCGSPNEVAPDPTLDDYFDVINRDLDCIGCDDSYGDYSKQKATVWAMNVLEGEDQLCQRMAWSLYELLNVGAASNPDNTESNLYTYDIMIRHCFGSYFDILKEMTYSPKMGEQFSFVESSSTRIAWDTSGELVFPDENYAREVMQLFTVGLHELNSDGTEMLDDFGRVIKTYTNLDILSNARILTGFTFTARRGNVEELFRSEKSRQDPLRIDVDRHDFFPKSRIDGGWIGDRYPLCVDLPKYHFLKMGAKFVFRGDSSLPTKHYNPDHWDSDESIKRFVLSPGSGLYQALCNPGEDGSCNFANTVTLESNLPCFNKECRVDDLVVVQVQPGAFYEYIRQPCVDLSFYKNPKKVVTGFSPWIRQTGRRHTHAMCADPRSAGRAQYNYGFEYHGERVTLPTNVNICTADGGTVCDARKLNADNPLVNVRPVYNYPYPSQNTFFWTDASCYQLVKVRADGMIVPFVDSVNSNNYFSVPWEKDTMTLAEIYPTLNNTCGNGVCTITSDDNCLCSLTLLESPVFNSLPSRDAVLSLKVGAFDPATFSDSAVSYHLEESSADVEVYVLSESGIIGETSTIFKVVDEYGETAFFKNMISSIKLGNTYSLRNPPSFMNLVNVELRDAEYEVDEFLANLIRYPSSAPFISKSLIQYHGISNPSPGFVQRVSQAFISGSFNSGGITFGNNKYGNLKAVAAAITLDPESLTPVVDEDPISGNIREPLLKVMQTLRSLSFQRRPNVKFRHGLLENMSYKIGQMVFDPPDQFSFFAKDYMPPGVFAETGIVSPEAELLSMSSVVGITNGLISLVDYGLANYQNGFGPRIDNPPEIIGDYSTSVGFLGFPYQTNGMTSVSDKVDELSTMITAGRLSAENKQVMLDAHAYFGTNNGTDFADRVLLKLMLAAPEFHTSNSVRKTGFPRPITPPKTKSSAPYKAIVYISLSGGVDSFNILTPGPNCSLYKDYMDARGMGASNVGLKIDEILPIDGSSAGISQCDTLGVNKLLSAYKDIFDEGSGVFFANMGHLHKPVTKKNWLTETRTDLFSHHTMRAEARVVDAFREGDGPGVLGRMLDILEVHGHAVGATAINERVSMIDGSPKTGRLSDVLSTEGVLRIRDKSFLRGDSQQLREFLNSLHAETSGNSGVFGNAWSQAFVDVWNKTDALAEKINNMNLVTPYKISAELNEGDISSQLQLVAKLIRLRDQRGKGINRDVFYCEMGGFDSHFHLAEVLNAKLPSLNHAVATFWAEIKAQGMASNVVVIQGSEFGRTMTPNSNWGTDHGMFFSASSSSSNLRAYTQFIFIDSFSFLLPVHTSNTTGWGGNYFMFGGDVKGGKIMGKYPSFGSSDPTNIGRGRMMPTTSWDALFYALTQWMGISIQDQIDYVLPNAQNFGCDLFTDYDLFKSGSNILNGCGGKL</sequence>
<name>A0ABD3NMU5_9STRA</name>
<dbReference type="InterPro" id="IPR010869">
    <property type="entry name" value="DUF1501"/>
</dbReference>
<dbReference type="InterPro" id="IPR014917">
    <property type="entry name" value="DUF1800"/>
</dbReference>
<evidence type="ECO:0000256" key="1">
    <source>
        <dbReference type="SAM" id="SignalP"/>
    </source>
</evidence>
<proteinExistence type="predicted"/>
<accession>A0ABD3NMU5</accession>
<dbReference type="Proteomes" id="UP001530315">
    <property type="component" value="Unassembled WGS sequence"/>
</dbReference>
<evidence type="ECO:0000313" key="2">
    <source>
        <dbReference type="EMBL" id="KAL3775050.1"/>
    </source>
</evidence>
<feature type="chain" id="PRO_5044740865" evidence="1">
    <location>
        <begin position="19"/>
        <end position="2723"/>
    </location>
</feature>
<dbReference type="Pfam" id="PF08811">
    <property type="entry name" value="DUF1800"/>
    <property type="match status" value="2"/>
</dbReference>
<reference evidence="2 3" key="1">
    <citation type="submission" date="2024-10" db="EMBL/GenBank/DDBJ databases">
        <title>Updated reference genomes for cyclostephanoid diatoms.</title>
        <authorList>
            <person name="Roberts W.R."/>
            <person name="Alverson A.J."/>
        </authorList>
    </citation>
    <scope>NUCLEOTIDE SEQUENCE [LARGE SCALE GENOMIC DNA]</scope>
    <source>
        <strain evidence="2 3">AJA276-08</strain>
    </source>
</reference>
<dbReference type="EMBL" id="JALLAZ020001435">
    <property type="protein sequence ID" value="KAL3775050.1"/>
    <property type="molecule type" value="Genomic_DNA"/>
</dbReference>
<evidence type="ECO:0000313" key="3">
    <source>
        <dbReference type="Proteomes" id="UP001530315"/>
    </source>
</evidence>
<comment type="caution">
    <text evidence="2">The sequence shown here is derived from an EMBL/GenBank/DDBJ whole genome shotgun (WGS) entry which is preliminary data.</text>
</comment>
<keyword evidence="1" id="KW-0732">Signal</keyword>
<protein>
    <submittedName>
        <fullName evidence="2">Uncharacterized protein</fullName>
    </submittedName>
</protein>
<dbReference type="Gene3D" id="2.60.120.260">
    <property type="entry name" value="Galactose-binding domain-like"/>
    <property type="match status" value="1"/>
</dbReference>
<feature type="signal peptide" evidence="1">
    <location>
        <begin position="1"/>
        <end position="18"/>
    </location>
</feature>
<organism evidence="2 3">
    <name type="scientific">Stephanodiscus triporus</name>
    <dbReference type="NCBI Taxonomy" id="2934178"/>
    <lineage>
        <taxon>Eukaryota</taxon>
        <taxon>Sar</taxon>
        <taxon>Stramenopiles</taxon>
        <taxon>Ochrophyta</taxon>
        <taxon>Bacillariophyta</taxon>
        <taxon>Coscinodiscophyceae</taxon>
        <taxon>Thalassiosirophycidae</taxon>
        <taxon>Stephanodiscales</taxon>
        <taxon>Stephanodiscaceae</taxon>
        <taxon>Stephanodiscus</taxon>
    </lineage>
</organism>
<dbReference type="PANTHER" id="PTHR43737:SF1">
    <property type="entry name" value="DUF1501 DOMAIN-CONTAINING PROTEIN"/>
    <property type="match status" value="1"/>
</dbReference>
<gene>
    <name evidence="2" type="ORF">ACHAW5_007514</name>
</gene>